<organism evidence="3 4">
    <name type="scientific">Nonomuraea cypriaca</name>
    <dbReference type="NCBI Taxonomy" id="1187855"/>
    <lineage>
        <taxon>Bacteria</taxon>
        <taxon>Bacillati</taxon>
        <taxon>Actinomycetota</taxon>
        <taxon>Actinomycetes</taxon>
        <taxon>Streptosporangiales</taxon>
        <taxon>Streptosporangiaceae</taxon>
        <taxon>Nonomuraea</taxon>
    </lineage>
</organism>
<proteinExistence type="inferred from homology"/>
<dbReference type="InterPro" id="IPR011009">
    <property type="entry name" value="Kinase-like_dom_sf"/>
</dbReference>
<gene>
    <name evidence="3" type="ORF">ITP53_00565</name>
</gene>
<evidence type="ECO:0000313" key="4">
    <source>
        <dbReference type="Proteomes" id="UP000605361"/>
    </source>
</evidence>
<name>A0A931A555_9ACTN</name>
<feature type="domain" description="Aminoglycoside phosphotransferase" evidence="2">
    <location>
        <begin position="56"/>
        <end position="255"/>
    </location>
</feature>
<dbReference type="Proteomes" id="UP000605361">
    <property type="component" value="Unassembled WGS sequence"/>
</dbReference>
<comment type="caution">
    <text evidence="3">The sequence shown here is derived from an EMBL/GenBank/DDBJ whole genome shotgun (WGS) entry which is preliminary data.</text>
</comment>
<dbReference type="Gene3D" id="3.90.1200.10">
    <property type="match status" value="1"/>
</dbReference>
<evidence type="ECO:0000259" key="2">
    <source>
        <dbReference type="Pfam" id="PF01636"/>
    </source>
</evidence>
<evidence type="ECO:0000256" key="1">
    <source>
        <dbReference type="ARBA" id="ARBA00038240"/>
    </source>
</evidence>
<dbReference type="GO" id="GO:0019202">
    <property type="term" value="F:amino acid kinase activity"/>
    <property type="evidence" value="ECO:0007669"/>
    <property type="project" value="TreeGrafter"/>
</dbReference>
<dbReference type="PANTHER" id="PTHR21064">
    <property type="entry name" value="AMINOGLYCOSIDE PHOSPHOTRANSFERASE DOMAIN-CONTAINING PROTEIN-RELATED"/>
    <property type="match status" value="1"/>
</dbReference>
<dbReference type="PANTHER" id="PTHR21064:SF6">
    <property type="entry name" value="AMINOGLYCOSIDE PHOSPHOTRANSFERASE DOMAIN-CONTAINING PROTEIN"/>
    <property type="match status" value="1"/>
</dbReference>
<comment type="similarity">
    <text evidence="1">Belongs to the pseudomonas-type ThrB family.</text>
</comment>
<reference evidence="3" key="1">
    <citation type="submission" date="2020-11" db="EMBL/GenBank/DDBJ databases">
        <title>Whole-genome analyses of Nonomuraea sp. K274.</title>
        <authorList>
            <person name="Veyisoglu A."/>
        </authorList>
    </citation>
    <scope>NUCLEOTIDE SEQUENCE</scope>
    <source>
        <strain evidence="3">K274</strain>
    </source>
</reference>
<sequence>MTTGTAGPDDSGTDVFAEPAPMFSLGHLREVVREHWELETPDPRPLDSERDLNVLIDGRFVLKVSNPAESADVVDMEVKGLAHVYAADPGLPIPATVASPSGGSIVHLRDDAGRDCLARLITFLPGTPVENRPLDIGLAEQIGATAARMSVALQGFFHPAAGRTLMWDIRRMPSVLADSGIEAGPLQKLAARVTPALEAAGTLPSGVQHADVTLTNVLAESDTVSAVIDFGDMHHTAAVCDLAATLTSVLRKVGGDDYGEYLTSSPPASSRAPMQPTPCTWRTRCSRDTAGAVRSFGASRSPVSRRTS</sequence>
<accession>A0A931A555</accession>
<dbReference type="AlphaFoldDB" id="A0A931A555"/>
<evidence type="ECO:0000313" key="3">
    <source>
        <dbReference type="EMBL" id="MBF8184263.1"/>
    </source>
</evidence>
<dbReference type="InterPro" id="IPR050249">
    <property type="entry name" value="Pseudomonas-type_ThrB"/>
</dbReference>
<dbReference type="InterPro" id="IPR002575">
    <property type="entry name" value="Aminoglycoside_PTrfase"/>
</dbReference>
<protein>
    <submittedName>
        <fullName evidence="3">Phosphotransferase</fullName>
    </submittedName>
</protein>
<dbReference type="EMBL" id="JADOGI010000001">
    <property type="protein sequence ID" value="MBF8184263.1"/>
    <property type="molecule type" value="Genomic_DNA"/>
</dbReference>
<dbReference type="Pfam" id="PF01636">
    <property type="entry name" value="APH"/>
    <property type="match status" value="1"/>
</dbReference>
<keyword evidence="4" id="KW-1185">Reference proteome</keyword>
<dbReference type="RefSeq" id="WP_195893252.1">
    <property type="nucleotide sequence ID" value="NZ_JADOGI010000001.1"/>
</dbReference>
<dbReference type="SUPFAM" id="SSF56112">
    <property type="entry name" value="Protein kinase-like (PK-like)"/>
    <property type="match status" value="1"/>
</dbReference>